<dbReference type="CDD" id="cd09279">
    <property type="entry name" value="RNase_HI_like"/>
    <property type="match status" value="1"/>
</dbReference>
<evidence type="ECO:0000313" key="3">
    <source>
        <dbReference type="Proteomes" id="UP000230837"/>
    </source>
</evidence>
<evidence type="ECO:0000259" key="1">
    <source>
        <dbReference type="PROSITE" id="PS50879"/>
    </source>
</evidence>
<sequence length="140" mass="15576">MKTIICYTDGGARGNPGPAGIGVYITDEKGAMIREMGQTIGNSTNNFAEYQAVLLGLQTLKAEYGKATKTMQFVIRLDSELVKKQLNAEYQIKEPGLVPMFIEIHNMRVANFPHLSFHHVPRAQNKEADRLVNEALDGIR</sequence>
<accession>A0A2M7IN83</accession>
<dbReference type="GO" id="GO:0004523">
    <property type="term" value="F:RNA-DNA hybrid ribonuclease activity"/>
    <property type="evidence" value="ECO:0007669"/>
    <property type="project" value="InterPro"/>
</dbReference>
<dbReference type="PANTHER" id="PTHR46387">
    <property type="entry name" value="POLYNUCLEOTIDYL TRANSFERASE, RIBONUCLEASE H-LIKE SUPERFAMILY PROTEIN"/>
    <property type="match status" value="1"/>
</dbReference>
<dbReference type="InterPro" id="IPR036397">
    <property type="entry name" value="RNaseH_sf"/>
</dbReference>
<proteinExistence type="predicted"/>
<dbReference type="PROSITE" id="PS50879">
    <property type="entry name" value="RNASE_H_1"/>
    <property type="match status" value="1"/>
</dbReference>
<dbReference type="SUPFAM" id="SSF53098">
    <property type="entry name" value="Ribonuclease H-like"/>
    <property type="match status" value="1"/>
</dbReference>
<protein>
    <submittedName>
        <fullName evidence="2">Ribonuclease H</fullName>
    </submittedName>
</protein>
<dbReference type="Proteomes" id="UP000230837">
    <property type="component" value="Unassembled WGS sequence"/>
</dbReference>
<dbReference type="PANTHER" id="PTHR46387:SF2">
    <property type="entry name" value="RIBONUCLEASE HI"/>
    <property type="match status" value="1"/>
</dbReference>
<gene>
    <name evidence="2" type="ORF">COZ82_03375</name>
</gene>
<dbReference type="InterPro" id="IPR002156">
    <property type="entry name" value="RNaseH_domain"/>
</dbReference>
<organism evidence="2 3">
    <name type="scientific">Candidatus Kaiserbacteria bacterium CG_4_8_14_3_um_filter_38_9</name>
    <dbReference type="NCBI Taxonomy" id="1974599"/>
    <lineage>
        <taxon>Bacteria</taxon>
        <taxon>Candidatus Kaiseribacteriota</taxon>
    </lineage>
</organism>
<name>A0A2M7IN83_9BACT</name>
<evidence type="ECO:0000313" key="2">
    <source>
        <dbReference type="EMBL" id="PIW96738.1"/>
    </source>
</evidence>
<comment type="caution">
    <text evidence="2">The sequence shown here is derived from an EMBL/GenBank/DDBJ whole genome shotgun (WGS) entry which is preliminary data.</text>
</comment>
<dbReference type="EMBL" id="PFHR01000179">
    <property type="protein sequence ID" value="PIW96738.1"/>
    <property type="molecule type" value="Genomic_DNA"/>
</dbReference>
<dbReference type="GO" id="GO:0003676">
    <property type="term" value="F:nucleic acid binding"/>
    <property type="evidence" value="ECO:0007669"/>
    <property type="project" value="InterPro"/>
</dbReference>
<reference evidence="3" key="1">
    <citation type="submission" date="2017-09" db="EMBL/GenBank/DDBJ databases">
        <title>Depth-based differentiation of microbial function through sediment-hosted aquifers and enrichment of novel symbionts in the deep terrestrial subsurface.</title>
        <authorList>
            <person name="Probst A.J."/>
            <person name="Ladd B."/>
            <person name="Jarett J.K."/>
            <person name="Geller-Mcgrath D.E."/>
            <person name="Sieber C.M.K."/>
            <person name="Emerson J.B."/>
            <person name="Anantharaman K."/>
            <person name="Thomas B.C."/>
            <person name="Malmstrom R."/>
            <person name="Stieglmeier M."/>
            <person name="Klingl A."/>
            <person name="Woyke T."/>
            <person name="Ryan C.M."/>
            <person name="Banfield J.F."/>
        </authorList>
    </citation>
    <scope>NUCLEOTIDE SEQUENCE [LARGE SCALE GENOMIC DNA]</scope>
</reference>
<dbReference type="Gene3D" id="3.30.420.10">
    <property type="entry name" value="Ribonuclease H-like superfamily/Ribonuclease H"/>
    <property type="match status" value="1"/>
</dbReference>
<dbReference type="AlphaFoldDB" id="A0A2M7IN83"/>
<dbReference type="InterPro" id="IPR012337">
    <property type="entry name" value="RNaseH-like_sf"/>
</dbReference>
<feature type="domain" description="RNase H type-1" evidence="1">
    <location>
        <begin position="1"/>
        <end position="137"/>
    </location>
</feature>
<dbReference type="Pfam" id="PF13456">
    <property type="entry name" value="RVT_3"/>
    <property type="match status" value="1"/>
</dbReference>